<protein>
    <submittedName>
        <fullName evidence="1">Uncharacterized protein</fullName>
    </submittedName>
</protein>
<proteinExistence type="predicted"/>
<reference evidence="1 2" key="1">
    <citation type="journal article" date="2009" name="BMC Genomics">
        <title>Complete sequence determination of a novel reptile iridovirus isolated from soft-shelled turtle and evolutionary analysis of Iridoviridae.</title>
        <authorList>
            <person name="Huang Y."/>
            <person name="Huang X."/>
            <person name="Liu H."/>
            <person name="Gong J."/>
            <person name="Ouyang Z."/>
            <person name="Cui H."/>
            <person name="Cao J."/>
            <person name="Zhao Y."/>
            <person name="Wang X."/>
            <person name="Jiang Y."/>
            <person name="Qin Q."/>
        </authorList>
    </citation>
    <scope>NUCLEOTIDE SEQUENCE [LARGE SCALE GENOMIC DNA]</scope>
</reference>
<organism evidence="1 2">
    <name type="scientific">Soft-shelled turtle iridovirus</name>
    <dbReference type="NCBI Taxonomy" id="365144"/>
    <lineage>
        <taxon>Viruses</taxon>
        <taxon>Varidnaviria</taxon>
        <taxon>Bamfordvirae</taxon>
        <taxon>Nucleocytoviricota</taxon>
        <taxon>Megaviricetes</taxon>
        <taxon>Pimascovirales</taxon>
        <taxon>Pimascovirales incertae sedis</taxon>
        <taxon>Iridoviridae</taxon>
        <taxon>Alphairidovirinae</taxon>
        <taxon>Ranavirus</taxon>
        <taxon>Ranavirus rana1</taxon>
        <taxon>Frog virus 3</taxon>
    </lineage>
</organism>
<evidence type="ECO:0000313" key="2">
    <source>
        <dbReference type="Proteomes" id="UP000132997"/>
    </source>
</evidence>
<sequence length="46" mass="5730">MRKKERLRLISLNTKNVFGLKMWYTTFLVYLCQKILRFYPFQKILS</sequence>
<evidence type="ECO:0000313" key="1">
    <source>
        <dbReference type="EMBL" id="ACF42323.1"/>
    </source>
</evidence>
<name>C3RWV4_FRG3V</name>
<dbReference type="Proteomes" id="UP000132997">
    <property type="component" value="Segment"/>
</dbReference>
<accession>C3RWV4</accession>
<dbReference type="EMBL" id="EU627010">
    <property type="protein sequence ID" value="ACF42323.1"/>
    <property type="molecule type" value="Genomic_DNA"/>
</dbReference>
<gene>
    <name evidence="1" type="ORF">ORF105R</name>
</gene>